<evidence type="ECO:0000313" key="2">
    <source>
        <dbReference type="Proteomes" id="UP000018211"/>
    </source>
</evidence>
<protein>
    <recommendedName>
        <fullName evidence="3">Transposase</fullName>
    </recommendedName>
</protein>
<proteinExistence type="predicted"/>
<comment type="caution">
    <text evidence="1">The sequence shown here is derived from an EMBL/GenBank/DDBJ whole genome shotgun (WGS) entry which is preliminary data.</text>
</comment>
<sequence length="53" mass="6066">MLIESFFSMFCNLSVTEGGVMFRDLATSDKVRWLATTCMNLKSSVVIIWFKPN</sequence>
<dbReference type="Proteomes" id="UP000018211">
    <property type="component" value="Unassembled WGS sequence"/>
</dbReference>
<evidence type="ECO:0008006" key="3">
    <source>
        <dbReference type="Google" id="ProtNLM"/>
    </source>
</evidence>
<organism evidence="1 2">
    <name type="scientific">Vibrio nigripulchritudo SOn1</name>
    <dbReference type="NCBI Taxonomy" id="1238450"/>
    <lineage>
        <taxon>Bacteria</taxon>
        <taxon>Pseudomonadati</taxon>
        <taxon>Pseudomonadota</taxon>
        <taxon>Gammaproteobacteria</taxon>
        <taxon>Vibrionales</taxon>
        <taxon>Vibrionaceae</taxon>
        <taxon>Vibrio</taxon>
    </lineage>
</organism>
<gene>
    <name evidence="1" type="ORF">VIBNISOn1_830058</name>
</gene>
<evidence type="ECO:0000313" key="1">
    <source>
        <dbReference type="EMBL" id="CCO49501.1"/>
    </source>
</evidence>
<reference evidence="1 2" key="1">
    <citation type="journal article" date="2013" name="ISME J.">
        <title>Comparative genomics of pathogenic lineages of Vibrio nigripulchritudo identifies virulence-associated traits.</title>
        <authorList>
            <person name="Goudenege D."/>
            <person name="Labreuche Y."/>
            <person name="Krin E."/>
            <person name="Ansquer D."/>
            <person name="Mangenot S."/>
            <person name="Calteau A."/>
            <person name="Medigue C."/>
            <person name="Mazel D."/>
            <person name="Polz M.F."/>
            <person name="Le Roux F."/>
        </authorList>
    </citation>
    <scope>NUCLEOTIDE SEQUENCE [LARGE SCALE GENOMIC DNA]</scope>
    <source>
        <strain evidence="1 2">SOn1</strain>
    </source>
</reference>
<accession>A0AAV2VXN8</accession>
<name>A0AAV2VXN8_9VIBR</name>
<dbReference type="AlphaFoldDB" id="A0AAV2VXN8"/>
<dbReference type="EMBL" id="CAOF01000179">
    <property type="protein sequence ID" value="CCO49501.1"/>
    <property type="molecule type" value="Genomic_DNA"/>
</dbReference>